<dbReference type="NCBIfam" id="TIGR03796">
    <property type="entry name" value="NHLM_micro_ABC1"/>
    <property type="match status" value="1"/>
</dbReference>
<dbReference type="Pfam" id="PF00664">
    <property type="entry name" value="ABC_membrane"/>
    <property type="match status" value="1"/>
</dbReference>
<keyword evidence="5" id="KW-0547">Nucleotide-binding</keyword>
<keyword evidence="4 10" id="KW-0812">Transmembrane</keyword>
<dbReference type="InterPro" id="IPR003593">
    <property type="entry name" value="AAA+_ATPase"/>
</dbReference>
<organism evidence="14 15">
    <name type="scientific">Legionella jordanis</name>
    <dbReference type="NCBI Taxonomy" id="456"/>
    <lineage>
        <taxon>Bacteria</taxon>
        <taxon>Pseudomonadati</taxon>
        <taxon>Pseudomonadota</taxon>
        <taxon>Gammaproteobacteria</taxon>
        <taxon>Legionellales</taxon>
        <taxon>Legionellaceae</taxon>
        <taxon>Legionella</taxon>
    </lineage>
</organism>
<dbReference type="STRING" id="456.Ljor_1599"/>
<dbReference type="RefSeq" id="WP_058471062.1">
    <property type="nucleotide sequence ID" value="NZ_CAAAIC010000003.1"/>
</dbReference>
<dbReference type="SMART" id="SM00382">
    <property type="entry name" value="AAA"/>
    <property type="match status" value="1"/>
</dbReference>
<dbReference type="Gene3D" id="3.90.70.10">
    <property type="entry name" value="Cysteine proteinases"/>
    <property type="match status" value="1"/>
</dbReference>
<dbReference type="Gene3D" id="3.40.50.300">
    <property type="entry name" value="P-loop containing nucleotide triphosphate hydrolases"/>
    <property type="match status" value="1"/>
</dbReference>
<dbReference type="GO" id="GO:0006508">
    <property type="term" value="P:proteolysis"/>
    <property type="evidence" value="ECO:0007669"/>
    <property type="project" value="InterPro"/>
</dbReference>
<dbReference type="FunFam" id="3.40.50.300:FF:000299">
    <property type="entry name" value="ABC transporter ATP-binding protein/permease"/>
    <property type="match status" value="1"/>
</dbReference>
<dbReference type="PROSITE" id="PS50893">
    <property type="entry name" value="ABC_TRANSPORTER_2"/>
    <property type="match status" value="1"/>
</dbReference>
<comment type="caution">
    <text evidence="14">The sequence shown here is derived from an EMBL/GenBank/DDBJ whole genome shotgun (WGS) entry which is preliminary data.</text>
</comment>
<dbReference type="OrthoDB" id="9806127at2"/>
<dbReference type="InterPro" id="IPR005074">
    <property type="entry name" value="Peptidase_C39"/>
</dbReference>
<dbReference type="InterPro" id="IPR017871">
    <property type="entry name" value="ABC_transporter-like_CS"/>
</dbReference>
<proteinExistence type="predicted"/>
<gene>
    <name evidence="14" type="ORF">Ljor_1599</name>
</gene>
<accession>A0A0W0VBN3</accession>
<dbReference type="SUPFAM" id="SSF52540">
    <property type="entry name" value="P-loop containing nucleoside triphosphate hydrolases"/>
    <property type="match status" value="1"/>
</dbReference>
<dbReference type="AlphaFoldDB" id="A0A0W0VBN3"/>
<evidence type="ECO:0000256" key="3">
    <source>
        <dbReference type="ARBA" id="ARBA00022475"/>
    </source>
</evidence>
<sequence length="721" mass="79906">MARLFGRRNKTATILQLESVECGSVALAIVLAFYGRWIPLDVLRSDCGVSRDGSRADNLVLAAEKHGLTVSAYSLEPEDVTDFHLPAIIHWEFNHFVVLEDVKGQKIFINDPAFGPRVLSWEEFDEGFTGVFLELKPGPGFIKYGHRPKVLPQLVHRLSQSQNAVIFIILATLALAIPGLAIPGLVKVFIDEILVQQMTAWQKPVLISLIIAACFKGLLTWYQSLMLSRLESKLSVVHSSTFFWRLLRLPQSFFSQRYLGDILSRFQSSDSIAALVSQQFGVNAVNLLLAFIYFFILLLLSIPLALVVLISSGINLVILLASNRKRTDLSARETKAVNNLLSSAISGLQMIETYKASGAERDFFQKFFGLHANYLISTQQLNVTRESMAILPQAIDALTTALILGLGAWFIMQGKLTIGTVVGFQLLYGNFSQPINSLILMIGKIQEINSDLVRVKDVTDHEMAKRYHSPSRTKTEKPVKLIGHVQFEKVTFGYSPLSSPLIENFSLDIKPGRRLALVGGSGSGKSTIGKLLLSHYQPWSGQILIDGMPLNDIPNELRTRSITGVDQDINLFEASVKDNLTLWDSTIEDEAILNAAKAVFMHDVIAGQRAGGYESMITEGGSNFSGGQRQRLEIARALLQKPSILILDEATSALDAYMEQMIDSHIRQLGCTLLIISHRLSAIRDADEIIVLDNGKVVERGTHQELLQRQGTYCRLLASET</sequence>
<keyword evidence="8 10" id="KW-1133">Transmembrane helix</keyword>
<dbReference type="InterPro" id="IPR027417">
    <property type="entry name" value="P-loop_NTPase"/>
</dbReference>
<dbReference type="PATRIC" id="fig|456.5.peg.1707"/>
<comment type="subcellular location">
    <subcellularLocation>
        <location evidence="1">Cell membrane</location>
        <topology evidence="1">Multi-pass membrane protein</topology>
    </subcellularLocation>
</comment>
<evidence type="ECO:0008006" key="16">
    <source>
        <dbReference type="Google" id="ProtNLM"/>
    </source>
</evidence>
<keyword evidence="15" id="KW-1185">Reference proteome</keyword>
<evidence type="ECO:0000256" key="8">
    <source>
        <dbReference type="ARBA" id="ARBA00022989"/>
    </source>
</evidence>
<reference evidence="14 15" key="1">
    <citation type="submission" date="2015-11" db="EMBL/GenBank/DDBJ databases">
        <title>Genomic analysis of 38 Legionella species identifies large and diverse effector repertoires.</title>
        <authorList>
            <person name="Burstein D."/>
            <person name="Amaro F."/>
            <person name="Zusman T."/>
            <person name="Lifshitz Z."/>
            <person name="Cohen O."/>
            <person name="Gilbert J.A."/>
            <person name="Pupko T."/>
            <person name="Shuman H.A."/>
            <person name="Segal G."/>
        </authorList>
    </citation>
    <scope>NUCLEOTIDE SEQUENCE [LARGE SCALE GENOMIC DNA]</scope>
    <source>
        <strain evidence="14 15">BL-540</strain>
    </source>
</reference>
<dbReference type="InterPro" id="IPR011527">
    <property type="entry name" value="ABC1_TM_dom"/>
</dbReference>
<evidence type="ECO:0000256" key="1">
    <source>
        <dbReference type="ARBA" id="ARBA00004651"/>
    </source>
</evidence>
<evidence type="ECO:0000313" key="15">
    <source>
        <dbReference type="Proteomes" id="UP000055035"/>
    </source>
</evidence>
<dbReference type="PROSITE" id="PS00211">
    <property type="entry name" value="ABC_TRANSPORTER_1"/>
    <property type="match status" value="1"/>
</dbReference>
<evidence type="ECO:0000256" key="4">
    <source>
        <dbReference type="ARBA" id="ARBA00022692"/>
    </source>
</evidence>
<dbReference type="Proteomes" id="UP000055035">
    <property type="component" value="Unassembled WGS sequence"/>
</dbReference>
<dbReference type="InterPro" id="IPR039421">
    <property type="entry name" value="Type_1_exporter"/>
</dbReference>
<dbReference type="GO" id="GO:0005524">
    <property type="term" value="F:ATP binding"/>
    <property type="evidence" value="ECO:0007669"/>
    <property type="project" value="UniProtKB-KW"/>
</dbReference>
<dbReference type="PROSITE" id="PS50990">
    <property type="entry name" value="PEPTIDASE_C39"/>
    <property type="match status" value="1"/>
</dbReference>
<dbReference type="GO" id="GO:0008233">
    <property type="term" value="F:peptidase activity"/>
    <property type="evidence" value="ECO:0007669"/>
    <property type="project" value="InterPro"/>
</dbReference>
<dbReference type="GO" id="GO:0005886">
    <property type="term" value="C:plasma membrane"/>
    <property type="evidence" value="ECO:0007669"/>
    <property type="project" value="UniProtKB-SubCell"/>
</dbReference>
<evidence type="ECO:0000259" key="13">
    <source>
        <dbReference type="PROSITE" id="PS50990"/>
    </source>
</evidence>
<protein>
    <recommendedName>
        <fullName evidence="16">ABC transporter</fullName>
    </recommendedName>
</protein>
<feature type="domain" description="ABC transmembrane type-1" evidence="12">
    <location>
        <begin position="166"/>
        <end position="447"/>
    </location>
</feature>
<dbReference type="Pfam" id="PF00005">
    <property type="entry name" value="ABC_tran"/>
    <property type="match status" value="1"/>
</dbReference>
<dbReference type="Gene3D" id="1.20.1560.10">
    <property type="entry name" value="ABC transporter type 1, transmembrane domain"/>
    <property type="match status" value="1"/>
</dbReference>
<dbReference type="GO" id="GO:0015421">
    <property type="term" value="F:ABC-type oligopeptide transporter activity"/>
    <property type="evidence" value="ECO:0007669"/>
    <property type="project" value="TreeGrafter"/>
</dbReference>
<feature type="transmembrane region" description="Helical" evidence="10">
    <location>
        <begin position="394"/>
        <end position="412"/>
    </location>
</feature>
<dbReference type="GO" id="GO:0016887">
    <property type="term" value="F:ATP hydrolysis activity"/>
    <property type="evidence" value="ECO:0007669"/>
    <property type="project" value="InterPro"/>
</dbReference>
<keyword evidence="6" id="KW-0378">Hydrolase</keyword>
<dbReference type="Pfam" id="PF03412">
    <property type="entry name" value="Peptidase_C39"/>
    <property type="match status" value="1"/>
</dbReference>
<evidence type="ECO:0000256" key="5">
    <source>
        <dbReference type="ARBA" id="ARBA00022741"/>
    </source>
</evidence>
<dbReference type="PROSITE" id="PS50929">
    <property type="entry name" value="ABC_TM1F"/>
    <property type="match status" value="1"/>
</dbReference>
<feature type="domain" description="Peptidase C39" evidence="13">
    <location>
        <begin position="16"/>
        <end position="135"/>
    </location>
</feature>
<feature type="transmembrane region" description="Helical" evidence="10">
    <location>
        <begin position="205"/>
        <end position="222"/>
    </location>
</feature>
<dbReference type="SUPFAM" id="SSF90123">
    <property type="entry name" value="ABC transporter transmembrane region"/>
    <property type="match status" value="1"/>
</dbReference>
<feature type="transmembrane region" description="Helical" evidence="10">
    <location>
        <begin position="302"/>
        <end position="322"/>
    </location>
</feature>
<name>A0A0W0VBN3_9GAMM</name>
<dbReference type="EMBL" id="LNYJ01000011">
    <property type="protein sequence ID" value="KTD17293.1"/>
    <property type="molecule type" value="Genomic_DNA"/>
</dbReference>
<dbReference type="InterPro" id="IPR036640">
    <property type="entry name" value="ABC1_TM_sf"/>
</dbReference>
<evidence type="ECO:0000259" key="12">
    <source>
        <dbReference type="PROSITE" id="PS50929"/>
    </source>
</evidence>
<evidence type="ECO:0000256" key="10">
    <source>
        <dbReference type="SAM" id="Phobius"/>
    </source>
</evidence>
<dbReference type="InterPro" id="IPR022514">
    <property type="entry name" value="NHPM_micro_ABC1"/>
</dbReference>
<evidence type="ECO:0000256" key="9">
    <source>
        <dbReference type="ARBA" id="ARBA00023136"/>
    </source>
</evidence>
<dbReference type="CDD" id="cd18569">
    <property type="entry name" value="ABC_6TM_NHLM_bacteriocin"/>
    <property type="match status" value="1"/>
</dbReference>
<keyword evidence="9 10" id="KW-0472">Membrane</keyword>
<keyword evidence="3" id="KW-1003">Cell membrane</keyword>
<feature type="transmembrane region" description="Helical" evidence="10">
    <location>
        <begin position="164"/>
        <end position="185"/>
    </location>
</feature>
<evidence type="ECO:0000256" key="7">
    <source>
        <dbReference type="ARBA" id="ARBA00022840"/>
    </source>
</evidence>
<keyword evidence="7" id="KW-0067">ATP-binding</keyword>
<dbReference type="InterPro" id="IPR003439">
    <property type="entry name" value="ABC_transporter-like_ATP-bd"/>
</dbReference>
<evidence type="ECO:0000259" key="11">
    <source>
        <dbReference type="PROSITE" id="PS50893"/>
    </source>
</evidence>
<evidence type="ECO:0000256" key="2">
    <source>
        <dbReference type="ARBA" id="ARBA00022448"/>
    </source>
</evidence>
<dbReference type="PANTHER" id="PTHR43394:SF1">
    <property type="entry name" value="ATP-BINDING CASSETTE SUB-FAMILY B MEMBER 10, MITOCHONDRIAL"/>
    <property type="match status" value="1"/>
</dbReference>
<evidence type="ECO:0000313" key="14">
    <source>
        <dbReference type="EMBL" id="KTD17293.1"/>
    </source>
</evidence>
<dbReference type="PANTHER" id="PTHR43394">
    <property type="entry name" value="ATP-DEPENDENT PERMEASE MDL1, MITOCHONDRIAL"/>
    <property type="match status" value="1"/>
</dbReference>
<evidence type="ECO:0000256" key="6">
    <source>
        <dbReference type="ARBA" id="ARBA00022801"/>
    </source>
</evidence>
<keyword evidence="2" id="KW-0813">Transport</keyword>
<feature type="domain" description="ABC transporter" evidence="11">
    <location>
        <begin position="485"/>
        <end position="719"/>
    </location>
</feature>